<keyword evidence="4" id="KW-0238">DNA-binding</keyword>
<keyword evidence="6" id="KW-0539">Nucleus</keyword>
<dbReference type="InterPro" id="IPR007219">
    <property type="entry name" value="XnlR_reg_dom"/>
</dbReference>
<evidence type="ECO:0000256" key="6">
    <source>
        <dbReference type="ARBA" id="ARBA00023242"/>
    </source>
</evidence>
<keyword evidence="5" id="KW-0804">Transcription</keyword>
<dbReference type="InterPro" id="IPR036864">
    <property type="entry name" value="Zn2-C6_fun-type_DNA-bd_sf"/>
</dbReference>
<evidence type="ECO:0000256" key="3">
    <source>
        <dbReference type="ARBA" id="ARBA00023015"/>
    </source>
</evidence>
<dbReference type="InterPro" id="IPR001138">
    <property type="entry name" value="Zn2Cys6_DnaBD"/>
</dbReference>
<dbReference type="PANTHER" id="PTHR47338:SF5">
    <property type="entry name" value="ZN(II)2CYS6 TRANSCRIPTION FACTOR (EUROFUNG)"/>
    <property type="match status" value="1"/>
</dbReference>
<feature type="region of interest" description="Disordered" evidence="7">
    <location>
        <begin position="697"/>
        <end position="720"/>
    </location>
</feature>
<keyword evidence="10" id="KW-1185">Reference proteome</keyword>
<proteinExistence type="predicted"/>
<dbReference type="PROSITE" id="PS50048">
    <property type="entry name" value="ZN2_CY6_FUNGAL_2"/>
    <property type="match status" value="1"/>
</dbReference>
<evidence type="ECO:0000256" key="1">
    <source>
        <dbReference type="ARBA" id="ARBA00004123"/>
    </source>
</evidence>
<sequence>MDASEPQERGQRQARAENRSSITACLRCRTQKLKCGRERPVCARCQRVDATCSYPSPPNRRGPRPRSQRARLSARAPERSHPQEHTRPWRTPFQQPYSDPSSLLQPESPSRTEPRGQSAIPNPANYEDLEGISRPRSDTAVDDASVGLATGTPVLLDSYPNQLRTMSSIAKATHPPRNPDKDQPPLPPTALGLSLLELYFTRIYNAPLLFHKPVLFQQYLEQQLNGALLRALLALATLFLQPCDPDNEKDLTGEHTELKVLSIYHASGLPWARAALKEAMLAAVDSPSLMVIQALECLQHYWFGIGQPYPGNLCLALAYRACHLLGYNKKIPNGVVGLDHDVSLESELARRCFWACWTSTCIVMEPEPYIKSSWQEVAMVPLPGVIRPTPSGYAIMLGEMMDETWNASVLTPATKPGPAPAILMKMVGVWAKVQLLCKDNKIGSILSERFQSGRRLSQMATSLFDDAKCYRDSDSHSNHESNYNWAQTTQDQDLLLVHDALYHQCQISIHSMIVPLFSGTANENNSEKILDAADQRQSATTVAKHADLLRRLLEPYLSGQRHVSFLPPLVGYAAFVVGIVLLVMEISCPNKSSGINVNGVATQTGGNGNENKNGNGQGCGLSAVESILHLLDRHRVYWRALQRPWEILHTALEGEHRKHSTQNLHQQGHHQSSHLPAPSSVIENPQTSAAGYRQVTEPLSEQPHPVASTPNGPAEDGPLSAVLQHTSGLAANINNNNDFGTAASEAEANAIDPLISGGNLNVPQDYDWYNLSFAEAGVEQFAGLEPFALFQHGWQTFG</sequence>
<dbReference type="CDD" id="cd00067">
    <property type="entry name" value="GAL4"/>
    <property type="match status" value="1"/>
</dbReference>
<dbReference type="SUPFAM" id="SSF57701">
    <property type="entry name" value="Zn2/Cys6 DNA-binding domain"/>
    <property type="match status" value="1"/>
</dbReference>
<comment type="caution">
    <text evidence="9">The sequence shown here is derived from an EMBL/GenBank/DDBJ whole genome shotgun (WGS) entry which is preliminary data.</text>
</comment>
<organism evidence="9 10">
    <name type="scientific">Aspergillus pseudoustus</name>
    <dbReference type="NCBI Taxonomy" id="1810923"/>
    <lineage>
        <taxon>Eukaryota</taxon>
        <taxon>Fungi</taxon>
        <taxon>Dikarya</taxon>
        <taxon>Ascomycota</taxon>
        <taxon>Pezizomycotina</taxon>
        <taxon>Eurotiomycetes</taxon>
        <taxon>Eurotiomycetidae</taxon>
        <taxon>Eurotiales</taxon>
        <taxon>Aspergillaceae</taxon>
        <taxon>Aspergillus</taxon>
        <taxon>Aspergillus subgen. Nidulantes</taxon>
    </lineage>
</organism>
<dbReference type="PANTHER" id="PTHR47338">
    <property type="entry name" value="ZN(II)2CYS6 TRANSCRIPTION FACTOR (EUROFUNG)-RELATED"/>
    <property type="match status" value="1"/>
</dbReference>
<dbReference type="Gene3D" id="4.10.240.10">
    <property type="entry name" value="Zn(2)-C6 fungal-type DNA-binding domain"/>
    <property type="match status" value="1"/>
</dbReference>
<dbReference type="SMART" id="SM00066">
    <property type="entry name" value="GAL4"/>
    <property type="match status" value="1"/>
</dbReference>
<dbReference type="Pfam" id="PF00172">
    <property type="entry name" value="Zn_clus"/>
    <property type="match status" value="1"/>
</dbReference>
<feature type="domain" description="Zn(2)-C6 fungal-type" evidence="8">
    <location>
        <begin position="24"/>
        <end position="54"/>
    </location>
</feature>
<dbReference type="InterPro" id="IPR050815">
    <property type="entry name" value="TF_fung"/>
</dbReference>
<feature type="region of interest" description="Disordered" evidence="7">
    <location>
        <begin position="656"/>
        <end position="684"/>
    </location>
</feature>
<keyword evidence="3" id="KW-0805">Transcription regulation</keyword>
<dbReference type="Proteomes" id="UP001610446">
    <property type="component" value="Unassembled WGS sequence"/>
</dbReference>
<dbReference type="EMBL" id="JBFXLU010000092">
    <property type="protein sequence ID" value="KAL2843188.1"/>
    <property type="molecule type" value="Genomic_DNA"/>
</dbReference>
<keyword evidence="2" id="KW-0479">Metal-binding</keyword>
<name>A0ABR4JT15_9EURO</name>
<evidence type="ECO:0000313" key="9">
    <source>
        <dbReference type="EMBL" id="KAL2843188.1"/>
    </source>
</evidence>
<reference evidence="9 10" key="1">
    <citation type="submission" date="2024-07" db="EMBL/GenBank/DDBJ databases">
        <title>Section-level genome sequencing and comparative genomics of Aspergillus sections Usti and Cavernicolus.</title>
        <authorList>
            <consortium name="Lawrence Berkeley National Laboratory"/>
            <person name="Nybo J.L."/>
            <person name="Vesth T.C."/>
            <person name="Theobald S."/>
            <person name="Frisvad J.C."/>
            <person name="Larsen T.O."/>
            <person name="Kjaerboelling I."/>
            <person name="Rothschild-Mancinelli K."/>
            <person name="Lyhne E.K."/>
            <person name="Kogle M.E."/>
            <person name="Barry K."/>
            <person name="Clum A."/>
            <person name="Na H."/>
            <person name="Ledsgaard L."/>
            <person name="Lin J."/>
            <person name="Lipzen A."/>
            <person name="Kuo A."/>
            <person name="Riley R."/>
            <person name="Mondo S."/>
            <person name="Labutti K."/>
            <person name="Haridas S."/>
            <person name="Pangalinan J."/>
            <person name="Salamov A.A."/>
            <person name="Simmons B.A."/>
            <person name="Magnuson J.K."/>
            <person name="Chen J."/>
            <person name="Drula E."/>
            <person name="Henrissat B."/>
            <person name="Wiebenga A."/>
            <person name="Lubbers R.J."/>
            <person name="Gomes A.C."/>
            <person name="Makela M.R."/>
            <person name="Stajich J."/>
            <person name="Grigoriev I.V."/>
            <person name="Mortensen U.H."/>
            <person name="De Vries R.P."/>
            <person name="Baker S.E."/>
            <person name="Andersen M.R."/>
        </authorList>
    </citation>
    <scope>NUCLEOTIDE SEQUENCE [LARGE SCALE GENOMIC DNA]</scope>
    <source>
        <strain evidence="9 10">CBS 123904</strain>
    </source>
</reference>
<dbReference type="Pfam" id="PF04082">
    <property type="entry name" value="Fungal_trans"/>
    <property type="match status" value="1"/>
</dbReference>
<dbReference type="PROSITE" id="PS00463">
    <property type="entry name" value="ZN2_CY6_FUNGAL_1"/>
    <property type="match status" value="1"/>
</dbReference>
<evidence type="ECO:0000256" key="5">
    <source>
        <dbReference type="ARBA" id="ARBA00023163"/>
    </source>
</evidence>
<evidence type="ECO:0000256" key="7">
    <source>
        <dbReference type="SAM" id="MobiDB-lite"/>
    </source>
</evidence>
<feature type="compositionally biased region" description="Polar residues" evidence="7">
    <location>
        <begin position="92"/>
        <end position="111"/>
    </location>
</feature>
<feature type="region of interest" description="Disordered" evidence="7">
    <location>
        <begin position="1"/>
        <end position="22"/>
    </location>
</feature>
<feature type="compositionally biased region" description="Basic and acidic residues" evidence="7">
    <location>
        <begin position="1"/>
        <end position="18"/>
    </location>
</feature>
<feature type="compositionally biased region" description="Basic and acidic residues" evidence="7">
    <location>
        <begin position="76"/>
        <end position="87"/>
    </location>
</feature>
<dbReference type="CDD" id="cd12148">
    <property type="entry name" value="fungal_TF_MHR"/>
    <property type="match status" value="1"/>
</dbReference>
<accession>A0ABR4JT15</accession>
<feature type="region of interest" description="Disordered" evidence="7">
    <location>
        <begin position="50"/>
        <end position="139"/>
    </location>
</feature>
<comment type="subcellular location">
    <subcellularLocation>
        <location evidence="1">Nucleus</location>
    </subcellularLocation>
</comment>
<evidence type="ECO:0000256" key="2">
    <source>
        <dbReference type="ARBA" id="ARBA00022723"/>
    </source>
</evidence>
<evidence type="ECO:0000313" key="10">
    <source>
        <dbReference type="Proteomes" id="UP001610446"/>
    </source>
</evidence>
<evidence type="ECO:0000259" key="8">
    <source>
        <dbReference type="PROSITE" id="PS50048"/>
    </source>
</evidence>
<gene>
    <name evidence="9" type="ORF">BJY01DRAFT_215993</name>
</gene>
<protein>
    <recommendedName>
        <fullName evidence="8">Zn(2)-C6 fungal-type domain-containing protein</fullName>
    </recommendedName>
</protein>
<evidence type="ECO:0000256" key="4">
    <source>
        <dbReference type="ARBA" id="ARBA00023125"/>
    </source>
</evidence>